<dbReference type="InterPro" id="IPR047629">
    <property type="entry name" value="IS1182_transpos"/>
</dbReference>
<proteinExistence type="predicted"/>
<protein>
    <submittedName>
        <fullName evidence="4">IS1182 family transposase ISPsy6</fullName>
    </submittedName>
</protein>
<evidence type="ECO:0000313" key="4">
    <source>
        <dbReference type="EMBL" id="VVP13759.1"/>
    </source>
</evidence>
<sequence length="474" mass="53901">MTYIQGQARDQTSLFPVSLEDLIPEDHLVRVIDAFVAKLDLIRLGFDKAVPKSTGRPSYDPADQLKLYLYGYFQRIRSSRRLEAECQRNIEVMWLLNRLKPDFKTIADFRKNNKQAFSATCRVFVQFCRTVGLIAGDLVAIDGSKFQAVASSRRHLNMKQLKRQQEKLDKRIAQYLAELDEADKAEAGETIDRSAIKTALEQLEARQLNNLTCQALMKSMGIEQFNTGESDARMMRTPKGPQVAYNVQTAVDAEHCLILHHDVTQDGNDTQQLEPMAKAAKEQLQQSKLNVTADAGYSNGKQFQVCEGAGITAYVPPNRAVNPRSKEKELFERKDFTYDAQQDQYQCPAGKLLTLKQLNKGERIYHAAVSDCANCPLKGQCTDAQRRYVSRHAHEEAFERMEQRMQAHPEMMVSRRSIVEHPFGNLKQWLFGNGRFLLRQSEGARAEMALAVNAYNLKRAINVLGVRRMMELMG</sequence>
<dbReference type="NCBIfam" id="NF033551">
    <property type="entry name" value="transpos_IS1182"/>
    <property type="match status" value="1"/>
</dbReference>
<dbReference type="Pfam" id="PF05598">
    <property type="entry name" value="DUF772"/>
    <property type="match status" value="1"/>
</dbReference>
<accession>A0A8H2NTF5</accession>
<reference evidence="4 5" key="1">
    <citation type="submission" date="2019-09" db="EMBL/GenBank/DDBJ databases">
        <authorList>
            <person name="Chandra G."/>
            <person name="Truman W A."/>
        </authorList>
    </citation>
    <scope>NUCLEOTIDE SEQUENCE [LARGE SCALE GENOMIC DNA]</scope>
    <source>
        <strain evidence="4">PS900</strain>
    </source>
</reference>
<dbReference type="InterPro" id="IPR008490">
    <property type="entry name" value="Transposase_InsH_N"/>
</dbReference>
<dbReference type="PANTHER" id="PTHR33408:SF2">
    <property type="entry name" value="TRANSPOSASE DDE DOMAIN-CONTAINING PROTEIN"/>
    <property type="match status" value="1"/>
</dbReference>
<evidence type="ECO:0000259" key="3">
    <source>
        <dbReference type="Pfam" id="PF05598"/>
    </source>
</evidence>
<dbReference type="Proteomes" id="UP000325723">
    <property type="component" value="Unassembled WGS sequence"/>
</dbReference>
<organism evidence="4 5">
    <name type="scientific">Pseudomonas fluorescens</name>
    <dbReference type="NCBI Taxonomy" id="294"/>
    <lineage>
        <taxon>Bacteria</taxon>
        <taxon>Pseudomonadati</taxon>
        <taxon>Pseudomonadota</taxon>
        <taxon>Gammaproteobacteria</taxon>
        <taxon>Pseudomonadales</taxon>
        <taxon>Pseudomonadaceae</taxon>
        <taxon>Pseudomonas</taxon>
    </lineage>
</organism>
<feature type="coiled-coil region" evidence="1">
    <location>
        <begin position="158"/>
        <end position="185"/>
    </location>
</feature>
<dbReference type="Pfam" id="PF01609">
    <property type="entry name" value="DDE_Tnp_1"/>
    <property type="match status" value="1"/>
</dbReference>
<dbReference type="InterPro" id="IPR002559">
    <property type="entry name" value="Transposase_11"/>
</dbReference>
<feature type="domain" description="Transposase IS4-like" evidence="2">
    <location>
        <begin position="240"/>
        <end position="457"/>
    </location>
</feature>
<name>A0A8H2NTF5_PSEFL</name>
<dbReference type="RefSeq" id="WP_150758344.1">
    <property type="nucleotide sequence ID" value="NZ_CABVIE010000010.1"/>
</dbReference>
<dbReference type="PANTHER" id="PTHR33408">
    <property type="entry name" value="TRANSPOSASE"/>
    <property type="match status" value="1"/>
</dbReference>
<evidence type="ECO:0000256" key="1">
    <source>
        <dbReference type="SAM" id="Coils"/>
    </source>
</evidence>
<dbReference type="EMBL" id="CABVIE010000010">
    <property type="protein sequence ID" value="VVP13759.1"/>
    <property type="molecule type" value="Genomic_DNA"/>
</dbReference>
<dbReference type="GO" id="GO:0006313">
    <property type="term" value="P:DNA transposition"/>
    <property type="evidence" value="ECO:0007669"/>
    <property type="project" value="InterPro"/>
</dbReference>
<comment type="caution">
    <text evidence="4">The sequence shown here is derived from an EMBL/GenBank/DDBJ whole genome shotgun (WGS) entry which is preliminary data.</text>
</comment>
<evidence type="ECO:0000259" key="2">
    <source>
        <dbReference type="Pfam" id="PF01609"/>
    </source>
</evidence>
<dbReference type="AlphaFoldDB" id="A0A8H2NTF5"/>
<keyword evidence="1" id="KW-0175">Coiled coil</keyword>
<dbReference type="GO" id="GO:0003677">
    <property type="term" value="F:DNA binding"/>
    <property type="evidence" value="ECO:0007669"/>
    <property type="project" value="InterPro"/>
</dbReference>
<evidence type="ECO:0000313" key="5">
    <source>
        <dbReference type="Proteomes" id="UP000325723"/>
    </source>
</evidence>
<gene>
    <name evidence="4" type="ORF">PS900_03482</name>
</gene>
<feature type="domain" description="Transposase InsH N-terminal" evidence="3">
    <location>
        <begin position="18"/>
        <end position="111"/>
    </location>
</feature>
<dbReference type="GO" id="GO:0004803">
    <property type="term" value="F:transposase activity"/>
    <property type="evidence" value="ECO:0007669"/>
    <property type="project" value="InterPro"/>
</dbReference>